<protein>
    <recommendedName>
        <fullName evidence="4">Fimbrial assembly family protein</fullName>
    </recommendedName>
</protein>
<accession>A0A0G1VJN7</accession>
<comment type="caution">
    <text evidence="2">The sequence shown here is derived from an EMBL/GenBank/DDBJ whole genome shotgun (WGS) entry which is preliminary data.</text>
</comment>
<evidence type="ECO:0008006" key="4">
    <source>
        <dbReference type="Google" id="ProtNLM"/>
    </source>
</evidence>
<evidence type="ECO:0000313" key="2">
    <source>
        <dbReference type="EMBL" id="KKW06636.1"/>
    </source>
</evidence>
<reference evidence="2 3" key="1">
    <citation type="journal article" date="2015" name="Nature">
        <title>rRNA introns, odd ribosomes, and small enigmatic genomes across a large radiation of phyla.</title>
        <authorList>
            <person name="Brown C.T."/>
            <person name="Hug L.A."/>
            <person name="Thomas B.C."/>
            <person name="Sharon I."/>
            <person name="Castelle C.J."/>
            <person name="Singh A."/>
            <person name="Wilkins M.J."/>
            <person name="Williams K.H."/>
            <person name="Banfield J.F."/>
        </authorList>
    </citation>
    <scope>NUCLEOTIDE SEQUENCE [LARGE SCALE GENOMIC DNA]</scope>
</reference>
<dbReference type="EMBL" id="LCPV01000029">
    <property type="protein sequence ID" value="KKW06636.1"/>
    <property type="molecule type" value="Genomic_DNA"/>
</dbReference>
<evidence type="ECO:0000313" key="3">
    <source>
        <dbReference type="Proteomes" id="UP000034589"/>
    </source>
</evidence>
<evidence type="ECO:0000256" key="1">
    <source>
        <dbReference type="SAM" id="Phobius"/>
    </source>
</evidence>
<keyword evidence="1" id="KW-0812">Transmembrane</keyword>
<name>A0A0G1VJN7_9BACT</name>
<keyword evidence="1" id="KW-1133">Transmembrane helix</keyword>
<sequence length="180" mass="19522">MSNLLPPSAQKEAWRFYRANIIIVGSLLFLAGAFVAFLSLLPAYVLIRAERMSLEEISERTASGITEDDFESERMEIARAQVLVTRFSSIATSSPALAMLQEALEVRPRGVSVQDIRYTAREGRKEGSIVISGTVVDRTSINAYREALVGNSNFESVSVPVGALAGSEVGQFSITLTGAF</sequence>
<organism evidence="2 3">
    <name type="scientific">Candidatus Kaiserbacteria bacterium GW2011_GWC2_49_12</name>
    <dbReference type="NCBI Taxonomy" id="1618675"/>
    <lineage>
        <taxon>Bacteria</taxon>
        <taxon>Candidatus Kaiseribacteriota</taxon>
    </lineage>
</organism>
<dbReference type="Proteomes" id="UP000034589">
    <property type="component" value="Unassembled WGS sequence"/>
</dbReference>
<gene>
    <name evidence="2" type="ORF">UY39_C0029G0005</name>
</gene>
<keyword evidence="1" id="KW-0472">Membrane</keyword>
<feature type="transmembrane region" description="Helical" evidence="1">
    <location>
        <begin position="20"/>
        <end position="47"/>
    </location>
</feature>
<proteinExistence type="predicted"/>
<dbReference type="AlphaFoldDB" id="A0A0G1VJN7"/>